<dbReference type="InterPro" id="IPR001949">
    <property type="entry name" value="NADH-UbQ_OxRdtase_51kDa_CS"/>
</dbReference>
<evidence type="ECO:0000256" key="3">
    <source>
        <dbReference type="ARBA" id="ARBA00007523"/>
    </source>
</evidence>
<dbReference type="GO" id="GO:0010181">
    <property type="term" value="F:FMN binding"/>
    <property type="evidence" value="ECO:0007669"/>
    <property type="project" value="InterPro"/>
</dbReference>
<evidence type="ECO:0000313" key="12">
    <source>
        <dbReference type="EMBL" id="BBL70189.1"/>
    </source>
</evidence>
<keyword evidence="7" id="KW-0408">Iron</keyword>
<evidence type="ECO:0000256" key="1">
    <source>
        <dbReference type="ARBA" id="ARBA00001917"/>
    </source>
</evidence>
<evidence type="ECO:0000256" key="8">
    <source>
        <dbReference type="ARBA" id="ARBA00023014"/>
    </source>
</evidence>
<evidence type="ECO:0000256" key="10">
    <source>
        <dbReference type="ARBA" id="ARBA00032787"/>
    </source>
</evidence>
<protein>
    <recommendedName>
        <fullName evidence="4">NADH-quinone oxidoreductase subunit F</fullName>
    </recommendedName>
    <alternativeName>
        <fullName evidence="9">NADH dehydrogenase I subunit F</fullName>
    </alternativeName>
    <alternativeName>
        <fullName evidence="10">NDH-1 subunit F</fullName>
    </alternativeName>
</protein>
<organism evidence="12 13">
    <name type="scientific">Methylogaea oryzae</name>
    <dbReference type="NCBI Taxonomy" id="1295382"/>
    <lineage>
        <taxon>Bacteria</taxon>
        <taxon>Pseudomonadati</taxon>
        <taxon>Pseudomonadota</taxon>
        <taxon>Gammaproteobacteria</taxon>
        <taxon>Methylococcales</taxon>
        <taxon>Methylococcaceae</taxon>
        <taxon>Methylogaea</taxon>
    </lineage>
</organism>
<dbReference type="InterPro" id="IPR011538">
    <property type="entry name" value="Nuo51_FMN-bd"/>
</dbReference>
<keyword evidence="13" id="KW-1185">Reference proteome</keyword>
<keyword evidence="6" id="KW-0479">Metal-binding</keyword>
<evidence type="ECO:0000256" key="9">
    <source>
        <dbReference type="ARBA" id="ARBA00031578"/>
    </source>
</evidence>
<comment type="cofactor">
    <cofactor evidence="2">
        <name>[4Fe-4S] cluster</name>
        <dbReference type="ChEBI" id="CHEBI:49883"/>
    </cofactor>
</comment>
<feature type="domain" description="NADH-ubiquinone oxidoreductase 51kDa subunit iron-sulphur binding" evidence="11">
    <location>
        <begin position="472"/>
        <end position="517"/>
    </location>
</feature>
<dbReference type="CDD" id="cd03083">
    <property type="entry name" value="TRX_Fd_NuoE_hoxF"/>
    <property type="match status" value="1"/>
</dbReference>
<dbReference type="GO" id="GO:0046872">
    <property type="term" value="F:metal ion binding"/>
    <property type="evidence" value="ECO:0007669"/>
    <property type="project" value="UniProtKB-KW"/>
</dbReference>
<evidence type="ECO:0000259" key="11">
    <source>
        <dbReference type="SMART" id="SM00928"/>
    </source>
</evidence>
<evidence type="ECO:0000256" key="7">
    <source>
        <dbReference type="ARBA" id="ARBA00023004"/>
    </source>
</evidence>
<comment type="cofactor">
    <cofactor evidence="1">
        <name>FMN</name>
        <dbReference type="ChEBI" id="CHEBI:58210"/>
    </cofactor>
</comment>
<dbReference type="FunFam" id="3.40.50.11540:FF:000001">
    <property type="entry name" value="NADH dehydrogenase [ubiquinone] flavoprotein 1, mitochondrial"/>
    <property type="match status" value="1"/>
</dbReference>
<dbReference type="EMBL" id="AP019782">
    <property type="protein sequence ID" value="BBL70189.1"/>
    <property type="molecule type" value="Genomic_DNA"/>
</dbReference>
<dbReference type="RefSeq" id="WP_221048284.1">
    <property type="nucleotide sequence ID" value="NZ_AP019782.1"/>
</dbReference>
<dbReference type="Pfam" id="PF01257">
    <property type="entry name" value="2Fe-2S_thioredx"/>
    <property type="match status" value="1"/>
</dbReference>
<reference evidence="12" key="1">
    <citation type="submission" date="2019-06" db="EMBL/GenBank/DDBJ databases">
        <title>Complete genome sequence of Methylogaea oryzae strain JCM16910.</title>
        <authorList>
            <person name="Asakawa S."/>
        </authorList>
    </citation>
    <scope>NUCLEOTIDE SEQUENCE</scope>
    <source>
        <strain evidence="12">E10</strain>
    </source>
</reference>
<dbReference type="Pfam" id="PF01512">
    <property type="entry name" value="Complex1_51K"/>
    <property type="match status" value="1"/>
</dbReference>
<dbReference type="AlphaFoldDB" id="A0A8D4VPA7"/>
<sequence length="598" mass="65914">MHSEYIDPILERYGHNPTKLMQILRETQEHFGHIHADAIDHLAAKLGITRAQIESTATFYSFFYLEPVGRYRILFSDNITDRMLGNMDLLERLCRQLWIERGKVSEDGLVSVDTTSCTGMCDQGPALLVNNRAATRLTAERVDAIAELVKNQTPLAQWPAEFFQVEDNIRRKDKLLGSELQPGEALRAALSKPPEALVEEVKASNLRGRGGAGFTTGLKWEACRNAPGEAHYVVCNADEGEPGTFKDRVLLTSYADKVFEGMTLCGYAIGAKLGMLYLRGEYRYLLDPLNEILQRRRNANLLGSGILGKAGFDFDIEIHLGAGAYICGEESALIESLEGKRGNPRNRPPFPVTHGYLQQPTVVNNVETFAATTLIALHGGAWYQAIGTEKSAGTKLLSVSGDCERPGIYEYPFGVTVAQVLEDCGARDTQAAQVSGPSGVCISSAEFGRRIAFEDIPTAGAFMVFDQSRDMFEVARNFAHFFAHESCGFCTPCRVGTSLQSNLMDKLHNGHGSPYDFEEIKKLNQLLLSMSHCGLGHTACNPVLDTIAKFPAAYEKRLQHKDFTPAFNLDWALGPARRMTGRDDSGAHFKEEATGETP</sequence>
<evidence type="ECO:0000256" key="4">
    <source>
        <dbReference type="ARBA" id="ARBA00019901"/>
    </source>
</evidence>
<evidence type="ECO:0000256" key="5">
    <source>
        <dbReference type="ARBA" id="ARBA00022485"/>
    </source>
</evidence>
<keyword evidence="8" id="KW-0411">Iron-sulfur</keyword>
<dbReference type="Pfam" id="PF10589">
    <property type="entry name" value="NADH_4Fe-4S"/>
    <property type="match status" value="1"/>
</dbReference>
<dbReference type="GO" id="GO:0008137">
    <property type="term" value="F:NADH dehydrogenase (ubiquinone) activity"/>
    <property type="evidence" value="ECO:0007669"/>
    <property type="project" value="InterPro"/>
</dbReference>
<name>A0A8D4VPA7_9GAMM</name>
<comment type="similarity">
    <text evidence="3">Belongs to the complex I 51 kDa subunit family.</text>
</comment>
<dbReference type="PROSITE" id="PS00645">
    <property type="entry name" value="COMPLEX1_51K_2"/>
    <property type="match status" value="1"/>
</dbReference>
<evidence type="ECO:0000256" key="6">
    <source>
        <dbReference type="ARBA" id="ARBA00022723"/>
    </source>
</evidence>
<gene>
    <name evidence="12" type="ORF">MoryE10_07950</name>
</gene>
<dbReference type="PROSITE" id="PS00644">
    <property type="entry name" value="COMPLEX1_51K_1"/>
    <property type="match status" value="1"/>
</dbReference>
<dbReference type="GO" id="GO:0051539">
    <property type="term" value="F:4 iron, 4 sulfur cluster binding"/>
    <property type="evidence" value="ECO:0007669"/>
    <property type="project" value="UniProtKB-KW"/>
</dbReference>
<proteinExistence type="inferred from homology"/>
<dbReference type="PANTHER" id="PTHR43578">
    <property type="entry name" value="NADH-QUINONE OXIDOREDUCTASE SUBUNIT F"/>
    <property type="match status" value="1"/>
</dbReference>
<accession>A0A8D4VPA7</accession>
<dbReference type="SMART" id="SM00928">
    <property type="entry name" value="NADH_4Fe-4S"/>
    <property type="match status" value="1"/>
</dbReference>
<keyword evidence="5" id="KW-0004">4Fe-4S</keyword>
<dbReference type="Proteomes" id="UP000824988">
    <property type="component" value="Chromosome"/>
</dbReference>
<dbReference type="KEGG" id="moz:MoryE10_07950"/>
<evidence type="ECO:0000313" key="13">
    <source>
        <dbReference type="Proteomes" id="UP000824988"/>
    </source>
</evidence>
<dbReference type="PANTHER" id="PTHR43578:SF3">
    <property type="entry name" value="NADH-QUINONE OXIDOREDUCTASE SUBUNIT F"/>
    <property type="match status" value="1"/>
</dbReference>
<evidence type="ECO:0000256" key="2">
    <source>
        <dbReference type="ARBA" id="ARBA00001966"/>
    </source>
</evidence>
<dbReference type="InterPro" id="IPR019575">
    <property type="entry name" value="Nuop51_4Fe4S-bd"/>
</dbReference>